<dbReference type="SUPFAM" id="SSF53187">
    <property type="entry name" value="Zn-dependent exopeptidases"/>
    <property type="match status" value="1"/>
</dbReference>
<dbReference type="Gene3D" id="3.30.70.360">
    <property type="match status" value="1"/>
</dbReference>
<sequence length="416" mass="44936">MQIDAERLQYDLERNAQFGLVDVDDGHARTVLTGTDADKRAREYFVSRLREAEMDVRFDAVGNIIGQWVPETANPDSKPVVTGSHLDSVPEGGIFDGPLGVYAGLEAVRAIQDANLPARRPIEIVCFTEEEGQRFGVGALGSAVATESLSIDDAHALTDEHGTTLETALDSIGFLGGGRIRPEEWDSWLELHIEQDTRLESEGLSVGVVTTITGIARCTVSIVGEANHAGTTLMTERTDALAAANTVVHDIESAAIQLSENDAPTAVATVGSLDVSPNAPNVVPGRVDFTVDIRDVSRESMTELVDQVRASLKRVETERGVETSFSLPRHRKPRKMSERCRRAVHEAAMDAGISATDLHSGAAHDTMRLEPLTDVGLLFAPSENGISHNPLEWTDWEDCAKCTSVLASSLFSLSNE</sequence>
<accession>A0AAV3UJN3</accession>
<dbReference type="Pfam" id="PF01546">
    <property type="entry name" value="Peptidase_M20"/>
    <property type="match status" value="1"/>
</dbReference>
<evidence type="ECO:0000313" key="4">
    <source>
        <dbReference type="Proteomes" id="UP001501729"/>
    </source>
</evidence>
<dbReference type="GO" id="GO:0016813">
    <property type="term" value="F:hydrolase activity, acting on carbon-nitrogen (but not peptide) bonds, in linear amidines"/>
    <property type="evidence" value="ECO:0007669"/>
    <property type="project" value="InterPro"/>
</dbReference>
<keyword evidence="1 3" id="KW-0378">Hydrolase</keyword>
<dbReference type="EMBL" id="BAABKX010000013">
    <property type="protein sequence ID" value="GAA5053987.1"/>
    <property type="molecule type" value="Genomic_DNA"/>
</dbReference>
<dbReference type="CDD" id="cd03884">
    <property type="entry name" value="M20_bAS"/>
    <property type="match status" value="1"/>
</dbReference>
<comment type="caution">
    <text evidence="3">The sequence shown here is derived from an EMBL/GenBank/DDBJ whole genome shotgun (WGS) entry which is preliminary data.</text>
</comment>
<dbReference type="NCBIfam" id="NF006771">
    <property type="entry name" value="PRK09290.1-5"/>
    <property type="match status" value="1"/>
</dbReference>
<reference evidence="3 4" key="1">
    <citation type="journal article" date="2019" name="Int. J. Syst. Evol. Microbiol.">
        <title>The Global Catalogue of Microorganisms (GCM) 10K type strain sequencing project: providing services to taxonomists for standard genome sequencing and annotation.</title>
        <authorList>
            <consortium name="The Broad Institute Genomics Platform"/>
            <consortium name="The Broad Institute Genome Sequencing Center for Infectious Disease"/>
            <person name="Wu L."/>
            <person name="Ma J."/>
        </authorList>
    </citation>
    <scope>NUCLEOTIDE SEQUENCE [LARGE SCALE GENOMIC DNA]</scope>
    <source>
        <strain evidence="3 4">JCM 17504</strain>
    </source>
</reference>
<dbReference type="InterPro" id="IPR002933">
    <property type="entry name" value="Peptidase_M20"/>
</dbReference>
<dbReference type="Gene3D" id="3.40.630.10">
    <property type="entry name" value="Zn peptidases"/>
    <property type="match status" value="1"/>
</dbReference>
<dbReference type="AlphaFoldDB" id="A0AAV3UJN3"/>
<evidence type="ECO:0000259" key="2">
    <source>
        <dbReference type="Pfam" id="PF07687"/>
    </source>
</evidence>
<evidence type="ECO:0000313" key="3">
    <source>
        <dbReference type="EMBL" id="GAA5053987.1"/>
    </source>
</evidence>
<dbReference type="Proteomes" id="UP001501729">
    <property type="component" value="Unassembled WGS sequence"/>
</dbReference>
<dbReference type="InterPro" id="IPR010158">
    <property type="entry name" value="Amidase_Cbmase"/>
</dbReference>
<dbReference type="GeneID" id="68616756"/>
<dbReference type="PIRSF" id="PIRSF001235">
    <property type="entry name" value="Amidase_carbamoylase"/>
    <property type="match status" value="1"/>
</dbReference>
<dbReference type="NCBIfam" id="TIGR01879">
    <property type="entry name" value="hydantase"/>
    <property type="match status" value="1"/>
</dbReference>
<dbReference type="Pfam" id="PF07687">
    <property type="entry name" value="M20_dimer"/>
    <property type="match status" value="1"/>
</dbReference>
<evidence type="ECO:0000256" key="1">
    <source>
        <dbReference type="ARBA" id="ARBA00022801"/>
    </source>
</evidence>
<proteinExistence type="predicted"/>
<organism evidence="3 4">
    <name type="scientific">Haladaptatus pallidirubidus</name>
    <dbReference type="NCBI Taxonomy" id="1008152"/>
    <lineage>
        <taxon>Archaea</taxon>
        <taxon>Methanobacteriati</taxon>
        <taxon>Methanobacteriota</taxon>
        <taxon>Stenosarchaea group</taxon>
        <taxon>Halobacteria</taxon>
        <taxon>Halobacteriales</taxon>
        <taxon>Haladaptataceae</taxon>
        <taxon>Haladaptatus</taxon>
    </lineage>
</organism>
<dbReference type="RefSeq" id="WP_227778447.1">
    <property type="nucleotide sequence ID" value="NZ_BAABKX010000013.1"/>
</dbReference>
<name>A0AAV3UJN3_9EURY</name>
<dbReference type="SUPFAM" id="SSF55031">
    <property type="entry name" value="Bacterial exopeptidase dimerisation domain"/>
    <property type="match status" value="1"/>
</dbReference>
<dbReference type="InterPro" id="IPR036264">
    <property type="entry name" value="Bact_exopeptidase_dim_dom"/>
</dbReference>
<gene>
    <name evidence="3" type="ORF">GCM10025751_31930</name>
</gene>
<dbReference type="PANTHER" id="PTHR32494:SF5">
    <property type="entry name" value="ALLANTOATE AMIDOHYDROLASE"/>
    <property type="match status" value="1"/>
</dbReference>
<feature type="domain" description="Peptidase M20 dimerisation" evidence="2">
    <location>
        <begin position="213"/>
        <end position="314"/>
    </location>
</feature>
<protein>
    <submittedName>
        <fullName evidence="3">Zn-dependent hydrolase</fullName>
    </submittedName>
</protein>
<keyword evidence="4" id="KW-1185">Reference proteome</keyword>
<dbReference type="PANTHER" id="PTHR32494">
    <property type="entry name" value="ALLANTOATE DEIMINASE-RELATED"/>
    <property type="match status" value="1"/>
</dbReference>
<dbReference type="InterPro" id="IPR011650">
    <property type="entry name" value="Peptidase_M20_dimer"/>
</dbReference>